<accession>A0AAF1BKT6</accession>
<dbReference type="InterPro" id="IPR014980">
    <property type="entry name" value="DOPA_dioxygen"/>
</dbReference>
<dbReference type="PANTHER" id="PTHR36423:SF2">
    <property type="entry name" value="AFR070WP"/>
    <property type="match status" value="1"/>
</dbReference>
<dbReference type="Pfam" id="PF08883">
    <property type="entry name" value="DOPA_dioxygen"/>
    <property type="match status" value="1"/>
</dbReference>
<feature type="compositionally biased region" description="Low complexity" evidence="1">
    <location>
        <begin position="245"/>
        <end position="257"/>
    </location>
</feature>
<name>A0AAF1BKT6_9TREE</name>
<dbReference type="AlphaFoldDB" id="A0AAF1BKT6"/>
<evidence type="ECO:0000313" key="3">
    <source>
        <dbReference type="Proteomes" id="UP000827549"/>
    </source>
</evidence>
<evidence type="ECO:0000256" key="1">
    <source>
        <dbReference type="SAM" id="MobiDB-lite"/>
    </source>
</evidence>
<protein>
    <submittedName>
        <fullName evidence="2">Purtative 21 protein</fullName>
    </submittedName>
</protein>
<feature type="region of interest" description="Disordered" evidence="1">
    <location>
        <begin position="230"/>
        <end position="257"/>
    </location>
</feature>
<organism evidence="2 3">
    <name type="scientific">Vanrija pseudolonga</name>
    <dbReference type="NCBI Taxonomy" id="143232"/>
    <lineage>
        <taxon>Eukaryota</taxon>
        <taxon>Fungi</taxon>
        <taxon>Dikarya</taxon>
        <taxon>Basidiomycota</taxon>
        <taxon>Agaricomycotina</taxon>
        <taxon>Tremellomycetes</taxon>
        <taxon>Trichosporonales</taxon>
        <taxon>Trichosporonaceae</taxon>
        <taxon>Vanrija</taxon>
    </lineage>
</organism>
<keyword evidence="3" id="KW-1185">Reference proteome</keyword>
<evidence type="ECO:0000313" key="2">
    <source>
        <dbReference type="EMBL" id="WOO79994.1"/>
    </source>
</evidence>
<reference evidence="2" key="1">
    <citation type="submission" date="2023-10" db="EMBL/GenBank/DDBJ databases">
        <authorList>
            <person name="Noh H."/>
        </authorList>
    </citation>
    <scope>NUCLEOTIDE SEQUENCE</scope>
    <source>
        <strain evidence="2">DUCC4014</strain>
    </source>
</reference>
<dbReference type="SUPFAM" id="SSF143410">
    <property type="entry name" value="DOPA-like"/>
    <property type="match status" value="1"/>
</dbReference>
<gene>
    <name evidence="2" type="primary">Y212_1</name>
    <name evidence="2" type="ORF">LOC62_02G003510</name>
</gene>
<dbReference type="Proteomes" id="UP000827549">
    <property type="component" value="Chromosome 2"/>
</dbReference>
<dbReference type="EMBL" id="CP086715">
    <property type="protein sequence ID" value="WOO79994.1"/>
    <property type="molecule type" value="Genomic_DNA"/>
</dbReference>
<dbReference type="Gene3D" id="3.30.70.1240">
    <property type="entry name" value="DOPA-like domains"/>
    <property type="match status" value="1"/>
</dbReference>
<dbReference type="PANTHER" id="PTHR36423">
    <property type="entry name" value="AFR070WP"/>
    <property type="match status" value="1"/>
</dbReference>
<dbReference type="RefSeq" id="XP_062626026.1">
    <property type="nucleotide sequence ID" value="XM_062770042.1"/>
</dbReference>
<proteinExistence type="predicted"/>
<dbReference type="GeneID" id="87806752"/>
<sequence>MTQPSSADAPATAPAAPFDPTYGGKVNPLAASYNANFFDYGAPLLSYDVESLEPLPEVRQPRANGRGPWVNPPRPDGQLSPYYGKLFNEHYDHPRVSPNWDIHIYHKPNNNGEREYAKKVHSALRREFPEIGTYTFYEVAIGPHVSRPRDRDAANREPIPMFLVEIYTTEQLGAVFSYLVQNRGPLSILIHPHTGDQVADHSTHATWLGNKVDLDLDGLRLSDAKWRATEEGQEWSKVEQERAASKAAAQAKSQEKA</sequence>
<dbReference type="InterPro" id="IPR023389">
    <property type="entry name" value="DOPA-like_sf"/>
</dbReference>
<feature type="compositionally biased region" description="Basic and acidic residues" evidence="1">
    <location>
        <begin position="230"/>
        <end position="244"/>
    </location>
</feature>